<gene>
    <name evidence="1" type="ORF">IAB44_10195</name>
</gene>
<comment type="caution">
    <text evidence="1">The sequence shown here is derived from an EMBL/GenBank/DDBJ whole genome shotgun (WGS) entry which is preliminary data.</text>
</comment>
<evidence type="ECO:0000313" key="2">
    <source>
        <dbReference type="Proteomes" id="UP000823935"/>
    </source>
</evidence>
<accession>A0A9D1ETE8</accession>
<dbReference type="AlphaFoldDB" id="A0A9D1ETE8"/>
<proteinExistence type="predicted"/>
<reference evidence="1" key="1">
    <citation type="submission" date="2020-10" db="EMBL/GenBank/DDBJ databases">
        <authorList>
            <person name="Gilroy R."/>
        </authorList>
    </citation>
    <scope>NUCLEOTIDE SEQUENCE</scope>
    <source>
        <strain evidence="1">CHK190-19873</strain>
    </source>
</reference>
<evidence type="ECO:0000313" key="1">
    <source>
        <dbReference type="EMBL" id="HIS31899.1"/>
    </source>
</evidence>
<protein>
    <submittedName>
        <fullName evidence="1">Uncharacterized protein</fullName>
    </submittedName>
</protein>
<dbReference type="Proteomes" id="UP000823935">
    <property type="component" value="Unassembled WGS sequence"/>
</dbReference>
<organism evidence="1 2">
    <name type="scientific">Candidatus Limivivens intestinipullorum</name>
    <dbReference type="NCBI Taxonomy" id="2840858"/>
    <lineage>
        <taxon>Bacteria</taxon>
        <taxon>Bacillati</taxon>
        <taxon>Bacillota</taxon>
        <taxon>Clostridia</taxon>
        <taxon>Lachnospirales</taxon>
        <taxon>Lachnospiraceae</taxon>
        <taxon>Lachnospiraceae incertae sedis</taxon>
        <taxon>Candidatus Limivivens</taxon>
    </lineage>
</organism>
<reference evidence="1" key="2">
    <citation type="journal article" date="2021" name="PeerJ">
        <title>Extensive microbial diversity within the chicken gut microbiome revealed by metagenomics and culture.</title>
        <authorList>
            <person name="Gilroy R."/>
            <person name="Ravi A."/>
            <person name="Getino M."/>
            <person name="Pursley I."/>
            <person name="Horton D.L."/>
            <person name="Alikhan N.F."/>
            <person name="Baker D."/>
            <person name="Gharbi K."/>
            <person name="Hall N."/>
            <person name="Watson M."/>
            <person name="Adriaenssens E.M."/>
            <person name="Foster-Nyarko E."/>
            <person name="Jarju S."/>
            <person name="Secka A."/>
            <person name="Antonio M."/>
            <person name="Oren A."/>
            <person name="Chaudhuri R.R."/>
            <person name="La Ragione R."/>
            <person name="Hildebrand F."/>
            <person name="Pallen M.J."/>
        </authorList>
    </citation>
    <scope>NUCLEOTIDE SEQUENCE</scope>
    <source>
        <strain evidence="1">CHK190-19873</strain>
    </source>
</reference>
<name>A0A9D1ETE8_9FIRM</name>
<dbReference type="EMBL" id="DVIQ01000060">
    <property type="protein sequence ID" value="HIS31899.1"/>
    <property type="molecule type" value="Genomic_DNA"/>
</dbReference>
<sequence length="112" mass="12255">MSLCLMGFAATAYAISFNVTYPENPNSAAAVKTNLNQYFTVHGSTFSSTNGTLYCRSECTSDSSIVSYTTSISSGNPYSTASYQKYAPREKSYRLITSSNVYHFQVIGTYTP</sequence>